<dbReference type="EnsemblPlants" id="PNT61969">
    <property type="protein sequence ID" value="PNT61969"/>
    <property type="gene ID" value="BRADI_5g23530v3"/>
</dbReference>
<feature type="compositionally biased region" description="Pro residues" evidence="1">
    <location>
        <begin position="36"/>
        <end position="51"/>
    </location>
</feature>
<evidence type="ECO:0000259" key="2">
    <source>
        <dbReference type="Pfam" id="PF07762"/>
    </source>
</evidence>
<dbReference type="Proteomes" id="UP000008810">
    <property type="component" value="Chromosome 5"/>
</dbReference>
<keyword evidence="5" id="KW-1185">Reference proteome</keyword>
<dbReference type="EMBL" id="CM000884">
    <property type="protein sequence ID" value="PNT61969.1"/>
    <property type="molecule type" value="Genomic_DNA"/>
</dbReference>
<evidence type="ECO:0000313" key="5">
    <source>
        <dbReference type="Proteomes" id="UP000008810"/>
    </source>
</evidence>
<proteinExistence type="predicted"/>
<reference evidence="3" key="2">
    <citation type="submission" date="2017-06" db="EMBL/GenBank/DDBJ databases">
        <title>WGS assembly of Brachypodium distachyon.</title>
        <authorList>
            <consortium name="The International Brachypodium Initiative"/>
            <person name="Lucas S."/>
            <person name="Harmon-Smith M."/>
            <person name="Lail K."/>
            <person name="Tice H."/>
            <person name="Grimwood J."/>
            <person name="Bruce D."/>
            <person name="Barry K."/>
            <person name="Shu S."/>
            <person name="Lindquist E."/>
            <person name="Wang M."/>
            <person name="Pitluck S."/>
            <person name="Vogel J.P."/>
            <person name="Garvin D.F."/>
            <person name="Mockler T.C."/>
            <person name="Schmutz J."/>
            <person name="Rokhsar D."/>
            <person name="Bevan M.W."/>
        </authorList>
    </citation>
    <scope>NUCLEOTIDE SEQUENCE</scope>
    <source>
        <strain evidence="3">Bd21</strain>
    </source>
</reference>
<feature type="region of interest" description="Disordered" evidence="1">
    <location>
        <begin position="1"/>
        <end position="58"/>
    </location>
</feature>
<dbReference type="Pfam" id="PF07762">
    <property type="entry name" value="DUF1618"/>
    <property type="match status" value="1"/>
</dbReference>
<dbReference type="Gramene" id="PNT61971">
    <property type="protein sequence ID" value="PNT61971"/>
    <property type="gene ID" value="BRADI_5g23530v3"/>
</dbReference>
<sequence length="469" mass="52094">RLYSYKKPTSSKQAPPRHASRVRHHQTHRRDAAPASPRPRPRPIGPPPPLPFHGCLTPLVGHDHGRDAGLRIGAAVGAWRVPVPREASAPVLRVCPEAPSQHSAVPDPDTGVKQFLLGHVRSATGDGLLLLTYLDIHVTDLRVDKQTGKLTGIDPNHVPDITRLVCNPVTGELFRLPDIDGSTKIRDGTLTHMGLLTQTDSGHGPPDRYAVVDFVELEHDASRNWVVQRFLSETRKWDTVVSAPCKLPRARAVMVDMEHGSLDFRGRMWWVDLTWGAISVDPFDNRLERRFVELPRGSVLPECTDKPMSTPRARALGRYRRMGISEGRLRYTEVSQREPFVLSSFALDEESDDWTLEHRVELSRVWADGGYPWLSLQGNETPQIGVLDPLNANVTHLTVGEHIVVVDMHTRKVVGSSLCRGGGGGRCFTFIPCVLPPWLGSSQIPSAGEKNMVVKNKTLADILVRSDRH</sequence>
<reference evidence="3 4" key="1">
    <citation type="journal article" date="2010" name="Nature">
        <title>Genome sequencing and analysis of the model grass Brachypodium distachyon.</title>
        <authorList>
            <consortium name="International Brachypodium Initiative"/>
        </authorList>
    </citation>
    <scope>NUCLEOTIDE SEQUENCE [LARGE SCALE GENOMIC DNA]</scope>
    <source>
        <strain evidence="3 4">Bd21</strain>
    </source>
</reference>
<dbReference type="EnsemblPlants" id="PNT61971">
    <property type="protein sequence ID" value="PNT61971"/>
    <property type="gene ID" value="BRADI_5g23530v3"/>
</dbReference>
<evidence type="ECO:0000313" key="3">
    <source>
        <dbReference type="EMBL" id="PNT61971.1"/>
    </source>
</evidence>
<dbReference type="PANTHER" id="PTHR33086">
    <property type="entry name" value="OS05G0468200 PROTEIN-RELATED"/>
    <property type="match status" value="1"/>
</dbReference>
<feature type="domain" description="DUF1618" evidence="2">
    <location>
        <begin position="270"/>
        <end position="382"/>
    </location>
</feature>
<dbReference type="AlphaFoldDB" id="A0A2K2CIW5"/>
<protein>
    <recommendedName>
        <fullName evidence="2">DUF1618 domain-containing protein</fullName>
    </recommendedName>
</protein>
<dbReference type="InParanoid" id="A0A2K2CIW5"/>
<dbReference type="InterPro" id="IPR011676">
    <property type="entry name" value="DUF1618"/>
</dbReference>
<name>A0A2K2CIW5_BRADI</name>
<dbReference type="PANTHER" id="PTHR33086:SF10">
    <property type="entry name" value="DUF1618 DOMAIN-CONTAINING PROTEIN"/>
    <property type="match status" value="1"/>
</dbReference>
<dbReference type="OrthoDB" id="711676at2759"/>
<dbReference type="EMBL" id="CM000884">
    <property type="protein sequence ID" value="PNT61971.1"/>
    <property type="molecule type" value="Genomic_DNA"/>
</dbReference>
<feature type="compositionally biased region" description="Basic residues" evidence="1">
    <location>
        <begin position="18"/>
        <end position="28"/>
    </location>
</feature>
<feature type="non-terminal residue" evidence="3">
    <location>
        <position position="1"/>
    </location>
</feature>
<evidence type="ECO:0000256" key="1">
    <source>
        <dbReference type="SAM" id="MobiDB-lite"/>
    </source>
</evidence>
<accession>A0A2K2CIW5</accession>
<dbReference type="Gramene" id="PNT61969">
    <property type="protein sequence ID" value="PNT61969"/>
    <property type="gene ID" value="BRADI_5g23530v3"/>
</dbReference>
<gene>
    <name evidence="3" type="ORF">BRADI_5g23530v3</name>
</gene>
<organism evidence="3">
    <name type="scientific">Brachypodium distachyon</name>
    <name type="common">Purple false brome</name>
    <name type="synonym">Trachynia distachya</name>
    <dbReference type="NCBI Taxonomy" id="15368"/>
    <lineage>
        <taxon>Eukaryota</taxon>
        <taxon>Viridiplantae</taxon>
        <taxon>Streptophyta</taxon>
        <taxon>Embryophyta</taxon>
        <taxon>Tracheophyta</taxon>
        <taxon>Spermatophyta</taxon>
        <taxon>Magnoliopsida</taxon>
        <taxon>Liliopsida</taxon>
        <taxon>Poales</taxon>
        <taxon>Poaceae</taxon>
        <taxon>BOP clade</taxon>
        <taxon>Pooideae</taxon>
        <taxon>Stipodae</taxon>
        <taxon>Brachypodieae</taxon>
        <taxon>Brachypodium</taxon>
    </lineage>
</organism>
<reference evidence="4" key="3">
    <citation type="submission" date="2018-08" db="UniProtKB">
        <authorList>
            <consortium name="EnsemblPlants"/>
        </authorList>
    </citation>
    <scope>IDENTIFICATION</scope>
    <source>
        <strain evidence="4">cv. Bd21</strain>
    </source>
</reference>
<evidence type="ECO:0000313" key="4">
    <source>
        <dbReference type="EnsemblPlants" id="PNT61969"/>
    </source>
</evidence>
<dbReference type="STRING" id="15368.A0A2K2CIW5"/>